<dbReference type="Pfam" id="PF01588">
    <property type="entry name" value="tRNA_bind"/>
    <property type="match status" value="1"/>
</dbReference>
<feature type="compositionally biased region" description="Basic and acidic residues" evidence="20">
    <location>
        <begin position="79"/>
        <end position="91"/>
    </location>
</feature>
<dbReference type="CDD" id="cd00496">
    <property type="entry name" value="PheRS_alpha_core"/>
    <property type="match status" value="1"/>
</dbReference>
<sequence length="1171" mass="125499">MLPVIIAQLVVTLKDTALGFIITYPELLYFARQLGSNGEYGSPLVPGGHDRQRHLRRDVPGAVVRRSPRRGGAAALAEVHEGRRGRGARSDGHRHRADHSHLVSDAPEITPEAVASAVDAALAAIADAATTADLKAVRSAHAGEQSPLARLNAQLRNVAPADKQSRLRQARRSGARSREPGVRRPRGRVGRGRDHRTARGRTRRRHGPAAACAGGGAASDLAPAGAGVGHLRRHGWEIAEGPELEHEWFNFDALNFDVDHPARQMQDTFFVDPVARHLVMRTHTSPVQVRSMLERELPIYVLCPGRVYRTDEFDATHLPVFTQFEGLVVDKGITMAHLKGTLDHAARVLFGPEAKTRFRANFFPFTEPSAELDLWHPTFKGGARWIEWGGCGMVNPNVLRAAGIDPEEYSGFAFGMGIERTLMFRSDVQDMRDMAEGDVRFSEQRRRAPLRARRPYRRRRGEGVHPEPQSNGKTIRWCQVDVGEEHGGVRGIVCGASNFFAGDKVVVTLPGSVLPGPFPIAARKTYGHTSDGMIASAKELGLGSEHSGILRLVDLGIDAPVGSDAIALLGLDDIAVEINVTPDRGYALSLRGVAREYSHATGADFRDPGAGHDAARDRTPQGFPVAVDDAAPIRGRVGASQFVVRVVRDVDPSRPTPPWMITRLSLAGIRSLGVLIDITNYVMLELGQPIHGYDLDRLQGGITVRRATAGEKLETLDGQVRTLHAEDLVITDESGPVGLAGVMGGGPTEMSDATRNVLIEAATFDQVSIARTARRHKLPSEASRRFERGVDPLVAFVAAERVAKLMVELAGGTLDTEVGGALPDGYAREAIVLPAGFVPGLIGVEYADDEIERALRLIGCSVDRADAGWAVVPPSWRPDLTDKWTLAEEVARIEGYDRIPSVLPTPPSGRGLTPAQQGRRRVANALAAAGFVETPSFPFTTAEQNDLHGSPSGESLPSVKLANPLDGLAPFLRRSLVPGLLQVAHRNLSRGIVDLALFEAGTVFLPKPGVQYGTASVPPLAVRPDAATLTALDASIPPQRRHVAVLLTGNLVPKQPGQAAIAADLADAVDAVRVLAGAAGVDVELVQAQRAALHPGRTARVRVAGADVGYVGSCCRRSRLRPISRAGARGRARPRCAARERASAGGRGIPLGVPRGDPGRLGRGADGDRRG</sequence>
<evidence type="ECO:0000256" key="12">
    <source>
        <dbReference type="ARBA" id="ARBA00022840"/>
    </source>
</evidence>
<keyword evidence="14 19" id="KW-0694">RNA-binding</keyword>
<dbReference type="InterPro" id="IPR033714">
    <property type="entry name" value="tRNA_bind_bactPheRS"/>
</dbReference>
<evidence type="ECO:0000256" key="11">
    <source>
        <dbReference type="ARBA" id="ARBA00022741"/>
    </source>
</evidence>
<name>A0A9P9Z8K1_9POAL</name>
<evidence type="ECO:0000313" key="25">
    <source>
        <dbReference type="Proteomes" id="UP001151287"/>
    </source>
</evidence>
<dbReference type="InterPro" id="IPR012340">
    <property type="entry name" value="NA-bd_OB-fold"/>
</dbReference>
<dbReference type="InterPro" id="IPR020825">
    <property type="entry name" value="Phe-tRNA_synthase-like_B3/B4"/>
</dbReference>
<dbReference type="GO" id="GO:0009328">
    <property type="term" value="C:phenylalanine-tRNA ligase complex"/>
    <property type="evidence" value="ECO:0007669"/>
    <property type="project" value="TreeGrafter"/>
</dbReference>
<dbReference type="SUPFAM" id="SSF46955">
    <property type="entry name" value="Putative DNA-binding domain"/>
    <property type="match status" value="1"/>
</dbReference>
<evidence type="ECO:0000256" key="9">
    <source>
        <dbReference type="ARBA" id="ARBA00022598"/>
    </source>
</evidence>
<dbReference type="Pfam" id="PF01409">
    <property type="entry name" value="tRNA-synt_2d"/>
    <property type="match status" value="1"/>
</dbReference>
<dbReference type="InterPro" id="IPR005147">
    <property type="entry name" value="tRNA_synthase_B5-dom"/>
</dbReference>
<keyword evidence="13" id="KW-0460">Magnesium</keyword>
<evidence type="ECO:0000256" key="16">
    <source>
        <dbReference type="ARBA" id="ARBA00023146"/>
    </source>
</evidence>
<dbReference type="PROSITE" id="PS50862">
    <property type="entry name" value="AA_TRNA_LIGASE_II"/>
    <property type="match status" value="1"/>
</dbReference>
<dbReference type="Pfam" id="PF03483">
    <property type="entry name" value="B3_4"/>
    <property type="match status" value="1"/>
</dbReference>
<dbReference type="EMBL" id="JAMQYH010000124">
    <property type="protein sequence ID" value="KAJ1683706.1"/>
    <property type="molecule type" value="Genomic_DNA"/>
</dbReference>
<dbReference type="InterPro" id="IPR006195">
    <property type="entry name" value="aa-tRNA-synth_II"/>
</dbReference>
<keyword evidence="15" id="KW-0648">Protein biosynthesis</keyword>
<dbReference type="Proteomes" id="UP001151287">
    <property type="component" value="Unassembled WGS sequence"/>
</dbReference>
<evidence type="ECO:0000256" key="13">
    <source>
        <dbReference type="ARBA" id="ARBA00022842"/>
    </source>
</evidence>
<comment type="caution">
    <text evidence="24">The sequence shown here is derived from an EMBL/GenBank/DDBJ whole genome shotgun (WGS) entry which is preliminary data.</text>
</comment>
<dbReference type="InterPro" id="IPR002319">
    <property type="entry name" value="Phenylalanyl-tRNA_Synthase"/>
</dbReference>
<evidence type="ECO:0000256" key="10">
    <source>
        <dbReference type="ARBA" id="ARBA00022723"/>
    </source>
</evidence>
<dbReference type="Gene3D" id="3.50.40.10">
    <property type="entry name" value="Phenylalanyl-trna Synthetase, Chain B, domain 3"/>
    <property type="match status" value="1"/>
</dbReference>
<evidence type="ECO:0000256" key="2">
    <source>
        <dbReference type="ARBA" id="ARBA00004496"/>
    </source>
</evidence>
<evidence type="ECO:0000256" key="4">
    <source>
        <dbReference type="ARBA" id="ARBA00011209"/>
    </source>
</evidence>
<feature type="region of interest" description="Disordered" evidence="20">
    <location>
        <begin position="1132"/>
        <end position="1171"/>
    </location>
</feature>
<reference evidence="24" key="1">
    <citation type="journal article" date="2022" name="Cell">
        <title>Repeat-based holocentromeres influence genome architecture and karyotype evolution.</title>
        <authorList>
            <person name="Hofstatter P.G."/>
            <person name="Thangavel G."/>
            <person name="Lux T."/>
            <person name="Neumann P."/>
            <person name="Vondrak T."/>
            <person name="Novak P."/>
            <person name="Zhang M."/>
            <person name="Costa L."/>
            <person name="Castellani M."/>
            <person name="Scott A."/>
            <person name="Toegelov H."/>
            <person name="Fuchs J."/>
            <person name="Mata-Sucre Y."/>
            <person name="Dias Y."/>
            <person name="Vanzela A.L.L."/>
            <person name="Huettel B."/>
            <person name="Almeida C.C.S."/>
            <person name="Simkova H."/>
            <person name="Souza G."/>
            <person name="Pedrosa-Harand A."/>
            <person name="Macas J."/>
            <person name="Mayer K.F.X."/>
            <person name="Houben A."/>
            <person name="Marques A."/>
        </authorList>
    </citation>
    <scope>NUCLEOTIDE SEQUENCE</scope>
    <source>
        <strain evidence="24">RhyBre1mFocal</strain>
    </source>
</reference>
<dbReference type="InterPro" id="IPR009061">
    <property type="entry name" value="DNA-bd_dom_put_sf"/>
</dbReference>
<evidence type="ECO:0000256" key="5">
    <source>
        <dbReference type="ARBA" id="ARBA00012814"/>
    </source>
</evidence>
<dbReference type="PANTHER" id="PTHR10947">
    <property type="entry name" value="PHENYLALANYL-TRNA SYNTHETASE BETA CHAIN AND LEUCINE-RICH REPEAT-CONTAINING PROTEIN 47"/>
    <property type="match status" value="1"/>
</dbReference>
<dbReference type="NCBIfam" id="TIGR00472">
    <property type="entry name" value="pheT_bact"/>
    <property type="match status" value="1"/>
</dbReference>
<dbReference type="Gene3D" id="2.40.50.140">
    <property type="entry name" value="Nucleic acid-binding proteins"/>
    <property type="match status" value="1"/>
</dbReference>
<keyword evidence="8 19" id="KW-0820">tRNA-binding</keyword>
<evidence type="ECO:0000256" key="6">
    <source>
        <dbReference type="ARBA" id="ARBA00017032"/>
    </source>
</evidence>
<dbReference type="SUPFAM" id="SSF50249">
    <property type="entry name" value="Nucleic acid-binding proteins"/>
    <property type="match status" value="1"/>
</dbReference>
<dbReference type="SMART" id="SM00874">
    <property type="entry name" value="B5"/>
    <property type="match status" value="1"/>
</dbReference>
<protein>
    <recommendedName>
        <fullName evidence="6">Phenylalanine--tRNA ligase beta subunit</fullName>
        <ecNumber evidence="5">6.1.1.20</ecNumber>
    </recommendedName>
    <alternativeName>
        <fullName evidence="17">Phenylalanyl-tRNA synthetase beta subunit</fullName>
    </alternativeName>
</protein>
<dbReference type="GO" id="GO:0004826">
    <property type="term" value="F:phenylalanine-tRNA ligase activity"/>
    <property type="evidence" value="ECO:0007669"/>
    <property type="project" value="UniProtKB-EC"/>
</dbReference>
<gene>
    <name evidence="24" type="ORF">LUZ63_021065</name>
</gene>
<evidence type="ECO:0000256" key="15">
    <source>
        <dbReference type="ARBA" id="ARBA00022917"/>
    </source>
</evidence>
<evidence type="ECO:0000256" key="14">
    <source>
        <dbReference type="ARBA" id="ARBA00022884"/>
    </source>
</evidence>
<feature type="domain" description="Aminoacyl-transfer RNA synthetases class-II family profile" evidence="21">
    <location>
        <begin position="231"/>
        <end position="449"/>
    </location>
</feature>
<dbReference type="OrthoDB" id="2389074at2759"/>
<evidence type="ECO:0000259" key="22">
    <source>
        <dbReference type="PROSITE" id="PS50886"/>
    </source>
</evidence>
<evidence type="ECO:0000259" key="21">
    <source>
        <dbReference type="PROSITE" id="PS50862"/>
    </source>
</evidence>
<dbReference type="PANTHER" id="PTHR10947:SF0">
    <property type="entry name" value="PHENYLALANINE--TRNA LIGASE BETA SUBUNIT"/>
    <property type="match status" value="1"/>
</dbReference>
<dbReference type="PROSITE" id="PS51483">
    <property type="entry name" value="B5"/>
    <property type="match status" value="1"/>
</dbReference>
<dbReference type="GO" id="GO:0000049">
    <property type="term" value="F:tRNA binding"/>
    <property type="evidence" value="ECO:0007669"/>
    <property type="project" value="UniProtKB-UniRule"/>
</dbReference>
<comment type="subunit">
    <text evidence="4">Tetramer of two alpha and two beta subunits.</text>
</comment>
<keyword evidence="25" id="KW-1185">Reference proteome</keyword>
<organism evidence="24 25">
    <name type="scientific">Rhynchospora breviuscula</name>
    <dbReference type="NCBI Taxonomy" id="2022672"/>
    <lineage>
        <taxon>Eukaryota</taxon>
        <taxon>Viridiplantae</taxon>
        <taxon>Streptophyta</taxon>
        <taxon>Embryophyta</taxon>
        <taxon>Tracheophyta</taxon>
        <taxon>Spermatophyta</taxon>
        <taxon>Magnoliopsida</taxon>
        <taxon>Liliopsida</taxon>
        <taxon>Poales</taxon>
        <taxon>Cyperaceae</taxon>
        <taxon>Cyperoideae</taxon>
        <taxon>Rhynchosporeae</taxon>
        <taxon>Rhynchospora</taxon>
    </lineage>
</organism>
<dbReference type="InterPro" id="IPR041616">
    <property type="entry name" value="PheRS_beta_core"/>
</dbReference>
<feature type="region of interest" description="Disordered" evidence="20">
    <location>
        <begin position="79"/>
        <end position="100"/>
    </location>
</feature>
<evidence type="ECO:0000256" key="3">
    <source>
        <dbReference type="ARBA" id="ARBA00008653"/>
    </source>
</evidence>
<dbReference type="SUPFAM" id="SSF56037">
    <property type="entry name" value="PheT/TilS domain"/>
    <property type="match status" value="1"/>
</dbReference>
<dbReference type="PROSITE" id="PS50886">
    <property type="entry name" value="TRBD"/>
    <property type="match status" value="1"/>
</dbReference>
<comment type="similarity">
    <text evidence="3">Belongs to the phenylalanyl-tRNA synthetase beta subunit family. Type 1 subfamily.</text>
</comment>
<dbReference type="InterPro" id="IPR004529">
    <property type="entry name" value="Phe-tRNA-synth_IIc_asu"/>
</dbReference>
<feature type="region of interest" description="Disordered" evidence="20">
    <location>
        <begin position="156"/>
        <end position="217"/>
    </location>
</feature>
<feature type="domain" description="B5" evidence="23">
    <location>
        <begin position="826"/>
        <end position="901"/>
    </location>
</feature>
<keyword evidence="10" id="KW-0479">Metal-binding</keyword>
<proteinExistence type="inferred from homology"/>
<comment type="subcellular location">
    <subcellularLocation>
        <location evidence="2">Cytoplasm</location>
    </subcellularLocation>
</comment>
<dbReference type="InterPro" id="IPR045060">
    <property type="entry name" value="Phe-tRNA-ligase_IIc_bsu"/>
</dbReference>
<feature type="compositionally biased region" description="Basic and acidic residues" evidence="20">
    <location>
        <begin position="1157"/>
        <end position="1171"/>
    </location>
</feature>
<keyword evidence="12" id="KW-0067">ATP-binding</keyword>
<dbReference type="CDD" id="cd02796">
    <property type="entry name" value="tRNA_bind_bactPheRS"/>
    <property type="match status" value="1"/>
</dbReference>
<evidence type="ECO:0000256" key="18">
    <source>
        <dbReference type="ARBA" id="ARBA00049255"/>
    </source>
</evidence>
<feature type="compositionally biased region" description="Basic residues" evidence="20">
    <location>
        <begin position="198"/>
        <end position="207"/>
    </location>
</feature>
<dbReference type="GO" id="GO:0006432">
    <property type="term" value="P:phenylalanyl-tRNA aminoacylation"/>
    <property type="evidence" value="ECO:0007669"/>
    <property type="project" value="InterPro"/>
</dbReference>
<keyword evidence="9" id="KW-0436">Ligase</keyword>
<dbReference type="Gene3D" id="3.30.930.10">
    <property type="entry name" value="Bira Bifunctional Protein, Domain 2"/>
    <property type="match status" value="2"/>
</dbReference>
<dbReference type="EC" id="6.1.1.20" evidence="5"/>
<comment type="catalytic activity">
    <reaction evidence="18">
        <text>tRNA(Phe) + L-phenylalanine + ATP = L-phenylalanyl-tRNA(Phe) + AMP + diphosphate + H(+)</text>
        <dbReference type="Rhea" id="RHEA:19413"/>
        <dbReference type="Rhea" id="RHEA-COMP:9668"/>
        <dbReference type="Rhea" id="RHEA-COMP:9699"/>
        <dbReference type="ChEBI" id="CHEBI:15378"/>
        <dbReference type="ChEBI" id="CHEBI:30616"/>
        <dbReference type="ChEBI" id="CHEBI:33019"/>
        <dbReference type="ChEBI" id="CHEBI:58095"/>
        <dbReference type="ChEBI" id="CHEBI:78442"/>
        <dbReference type="ChEBI" id="CHEBI:78531"/>
        <dbReference type="ChEBI" id="CHEBI:456215"/>
        <dbReference type="EC" id="6.1.1.20"/>
    </reaction>
</comment>
<dbReference type="Pfam" id="PF17759">
    <property type="entry name" value="tRNA_synthFbeta"/>
    <property type="match status" value="1"/>
</dbReference>
<evidence type="ECO:0000256" key="8">
    <source>
        <dbReference type="ARBA" id="ARBA00022555"/>
    </source>
</evidence>
<keyword evidence="7" id="KW-0963">Cytoplasm</keyword>
<evidence type="ECO:0000256" key="1">
    <source>
        <dbReference type="ARBA" id="ARBA00001946"/>
    </source>
</evidence>
<dbReference type="SMART" id="SM00873">
    <property type="entry name" value="B3_4"/>
    <property type="match status" value="1"/>
</dbReference>
<evidence type="ECO:0000259" key="23">
    <source>
        <dbReference type="PROSITE" id="PS51483"/>
    </source>
</evidence>
<dbReference type="InterPro" id="IPR004532">
    <property type="entry name" value="Phe-tRNA-ligase_IIc_bsu_bact"/>
</dbReference>
<evidence type="ECO:0000256" key="20">
    <source>
        <dbReference type="SAM" id="MobiDB-lite"/>
    </source>
</evidence>
<evidence type="ECO:0000256" key="19">
    <source>
        <dbReference type="PROSITE-ProRule" id="PRU00209"/>
    </source>
</evidence>
<accession>A0A9P9Z8K1</accession>
<evidence type="ECO:0000256" key="17">
    <source>
        <dbReference type="ARBA" id="ARBA00033189"/>
    </source>
</evidence>
<dbReference type="NCBIfam" id="TIGR00468">
    <property type="entry name" value="pheS"/>
    <property type="match status" value="1"/>
</dbReference>
<keyword evidence="16" id="KW-0030">Aminoacyl-tRNA synthetase</keyword>
<dbReference type="GO" id="GO:0000287">
    <property type="term" value="F:magnesium ion binding"/>
    <property type="evidence" value="ECO:0007669"/>
    <property type="project" value="InterPro"/>
</dbReference>
<dbReference type="Gene3D" id="3.30.56.10">
    <property type="match status" value="2"/>
</dbReference>
<feature type="domain" description="TRNA-binding" evidence="22">
    <location>
        <begin position="450"/>
        <end position="566"/>
    </location>
</feature>
<dbReference type="InterPro" id="IPR005146">
    <property type="entry name" value="B3/B4_tRNA-bd"/>
</dbReference>
<feature type="compositionally biased region" description="Basic residues" evidence="20">
    <location>
        <begin position="166"/>
        <end position="175"/>
    </location>
</feature>
<comment type="cofactor">
    <cofactor evidence="1">
        <name>Mg(2+)</name>
        <dbReference type="ChEBI" id="CHEBI:18420"/>
    </cofactor>
</comment>
<dbReference type="AlphaFoldDB" id="A0A9P9Z8K1"/>
<evidence type="ECO:0000313" key="24">
    <source>
        <dbReference type="EMBL" id="KAJ1683706.1"/>
    </source>
</evidence>
<dbReference type="InterPro" id="IPR045864">
    <property type="entry name" value="aa-tRNA-synth_II/BPL/LPL"/>
</dbReference>
<keyword evidence="11" id="KW-0547">Nucleotide-binding</keyword>
<dbReference type="Pfam" id="PF03484">
    <property type="entry name" value="B5"/>
    <property type="match status" value="1"/>
</dbReference>
<evidence type="ECO:0000256" key="7">
    <source>
        <dbReference type="ARBA" id="ARBA00022490"/>
    </source>
</evidence>
<dbReference type="InterPro" id="IPR002547">
    <property type="entry name" value="tRNA-bd_dom"/>
</dbReference>
<dbReference type="GO" id="GO:0005524">
    <property type="term" value="F:ATP binding"/>
    <property type="evidence" value="ECO:0007669"/>
    <property type="project" value="UniProtKB-KW"/>
</dbReference>
<dbReference type="SUPFAM" id="SSF55681">
    <property type="entry name" value="Class II aaRS and biotin synthetases"/>
    <property type="match status" value="2"/>
</dbReference>